<feature type="compositionally biased region" description="Polar residues" evidence="1">
    <location>
        <begin position="1"/>
        <end position="12"/>
    </location>
</feature>
<accession>A0A316YJ53</accession>
<protein>
    <submittedName>
        <fullName evidence="2">Uncharacterized protein</fullName>
    </submittedName>
</protein>
<feature type="region of interest" description="Disordered" evidence="1">
    <location>
        <begin position="1"/>
        <end position="20"/>
    </location>
</feature>
<feature type="region of interest" description="Disordered" evidence="1">
    <location>
        <begin position="148"/>
        <end position="170"/>
    </location>
</feature>
<evidence type="ECO:0000256" key="1">
    <source>
        <dbReference type="SAM" id="MobiDB-lite"/>
    </source>
</evidence>
<name>A0A316YJ53_9BASI</name>
<dbReference type="RefSeq" id="XP_025376437.1">
    <property type="nucleotide sequence ID" value="XM_025523608.1"/>
</dbReference>
<evidence type="ECO:0000313" key="2">
    <source>
        <dbReference type="EMBL" id="PWN89239.1"/>
    </source>
</evidence>
<sequence>MTTQGSPTSRPISGSYGHGSLKPLGCSGRPSCSFDNDGIPHFHDLYDGSPGARKRSNTVLSQCSDDASVNMKDEFALPKSTAEKLIREAEEESEKVTLGLLHRLEQLNKEKSQLSRRIEEESDQVVDRLIKSQRAAFGSSFGGSKWLGPEQLPVSPTTPASHTHPRPVSRSTVSLCALDENVVVRDMIDHQHQHQQPCASKVPPATATTPLSSRRLPISLESLRLSDLMIDADPNVVVDRLKDALAEAEAVRDQAARADKWAQETWTMANKFRNEVIELRTKASMLLSFFPLLS</sequence>
<proteinExistence type="predicted"/>
<dbReference type="GeneID" id="37045524"/>
<dbReference type="AlphaFoldDB" id="A0A316YJ53"/>
<dbReference type="EMBL" id="KZ819637">
    <property type="protein sequence ID" value="PWN89239.1"/>
    <property type="molecule type" value="Genomic_DNA"/>
</dbReference>
<organism evidence="2 3">
    <name type="scientific">Acaromyces ingoldii</name>
    <dbReference type="NCBI Taxonomy" id="215250"/>
    <lineage>
        <taxon>Eukaryota</taxon>
        <taxon>Fungi</taxon>
        <taxon>Dikarya</taxon>
        <taxon>Basidiomycota</taxon>
        <taxon>Ustilaginomycotina</taxon>
        <taxon>Exobasidiomycetes</taxon>
        <taxon>Exobasidiales</taxon>
        <taxon>Cryptobasidiaceae</taxon>
        <taxon>Acaromyces</taxon>
    </lineage>
</organism>
<reference evidence="2 3" key="1">
    <citation type="journal article" date="2018" name="Mol. Biol. Evol.">
        <title>Broad Genomic Sampling Reveals a Smut Pathogenic Ancestry of the Fungal Clade Ustilaginomycotina.</title>
        <authorList>
            <person name="Kijpornyongpan T."/>
            <person name="Mondo S.J."/>
            <person name="Barry K."/>
            <person name="Sandor L."/>
            <person name="Lee J."/>
            <person name="Lipzen A."/>
            <person name="Pangilinan J."/>
            <person name="LaButti K."/>
            <person name="Hainaut M."/>
            <person name="Henrissat B."/>
            <person name="Grigoriev I.V."/>
            <person name="Spatafora J.W."/>
            <person name="Aime M.C."/>
        </authorList>
    </citation>
    <scope>NUCLEOTIDE SEQUENCE [LARGE SCALE GENOMIC DNA]</scope>
    <source>
        <strain evidence="2 3">MCA 4198</strain>
    </source>
</reference>
<dbReference type="OrthoDB" id="10635506at2759"/>
<dbReference type="InParanoid" id="A0A316YJ53"/>
<evidence type="ECO:0000313" key="3">
    <source>
        <dbReference type="Proteomes" id="UP000245768"/>
    </source>
</evidence>
<dbReference type="Proteomes" id="UP000245768">
    <property type="component" value="Unassembled WGS sequence"/>
</dbReference>
<keyword evidence="3" id="KW-1185">Reference proteome</keyword>
<gene>
    <name evidence="2" type="ORF">FA10DRAFT_280315</name>
</gene>